<dbReference type="AlphaFoldDB" id="A0ABD2Q009"/>
<evidence type="ECO:0000313" key="1">
    <source>
        <dbReference type="EMBL" id="KAL3312517.1"/>
    </source>
</evidence>
<sequence length="77" mass="8702">MFTYYLKFDNAMMKSDLESALKPRAGFKKLNFIFDKFKGTPRGYAFASYSQEVVKPAECRPVADPMEPSQASTTAYA</sequence>
<reference evidence="1 2" key="1">
    <citation type="submission" date="2024-11" db="EMBL/GenBank/DDBJ databases">
        <title>Adaptive evolution of stress response genes in parasites aligns with host niche diversity.</title>
        <authorList>
            <person name="Hahn C."/>
            <person name="Resl P."/>
        </authorList>
    </citation>
    <scope>NUCLEOTIDE SEQUENCE [LARGE SCALE GENOMIC DNA]</scope>
    <source>
        <strain evidence="1">EGGRZ-B1_66</strain>
        <tissue evidence="1">Body</tissue>
    </source>
</reference>
<protein>
    <submittedName>
        <fullName evidence="1">Uncharacterized protein</fullName>
    </submittedName>
</protein>
<keyword evidence="2" id="KW-1185">Reference proteome</keyword>
<organism evidence="1 2">
    <name type="scientific">Cichlidogyrus casuarinus</name>
    <dbReference type="NCBI Taxonomy" id="1844966"/>
    <lineage>
        <taxon>Eukaryota</taxon>
        <taxon>Metazoa</taxon>
        <taxon>Spiralia</taxon>
        <taxon>Lophotrochozoa</taxon>
        <taxon>Platyhelminthes</taxon>
        <taxon>Monogenea</taxon>
        <taxon>Monopisthocotylea</taxon>
        <taxon>Dactylogyridea</taxon>
        <taxon>Ancyrocephalidae</taxon>
        <taxon>Cichlidogyrus</taxon>
    </lineage>
</organism>
<dbReference type="Proteomes" id="UP001626550">
    <property type="component" value="Unassembled WGS sequence"/>
</dbReference>
<comment type="caution">
    <text evidence="1">The sequence shown here is derived from an EMBL/GenBank/DDBJ whole genome shotgun (WGS) entry which is preliminary data.</text>
</comment>
<name>A0ABD2Q009_9PLAT</name>
<dbReference type="EMBL" id="JBJKFK010001666">
    <property type="protein sequence ID" value="KAL3312517.1"/>
    <property type="molecule type" value="Genomic_DNA"/>
</dbReference>
<accession>A0ABD2Q009</accession>
<gene>
    <name evidence="1" type="ORF">Ciccas_008891</name>
</gene>
<proteinExistence type="predicted"/>
<evidence type="ECO:0000313" key="2">
    <source>
        <dbReference type="Proteomes" id="UP001626550"/>
    </source>
</evidence>